<keyword evidence="2" id="KW-0862">Zinc</keyword>
<name>D6SS77_9BACT</name>
<dbReference type="RefSeq" id="WP_008870893.1">
    <property type="nucleotide sequence ID" value="NZ_ACJN02000003.1"/>
</dbReference>
<feature type="binding site" evidence="2">
    <location>
        <position position="288"/>
    </location>
    <ligand>
        <name>Zn(2+)</name>
        <dbReference type="ChEBI" id="CHEBI:29105"/>
        <label>2</label>
    </ligand>
</feature>
<feature type="binding site" evidence="2">
    <location>
        <position position="276"/>
    </location>
    <ligand>
        <name>Zn(2+)</name>
        <dbReference type="ChEBI" id="CHEBI:29105"/>
        <label>2</label>
    </ligand>
</feature>
<keyword evidence="3" id="KW-0547">Nucleotide-binding</keyword>
<feature type="binding site" evidence="3">
    <location>
        <position position="155"/>
    </location>
    <ligand>
        <name>ATP</name>
        <dbReference type="ChEBI" id="CHEBI:30616"/>
    </ligand>
</feature>
<feature type="binding site" evidence="3">
    <location>
        <begin position="53"/>
        <end position="55"/>
    </location>
    <ligand>
        <name>ATP</name>
        <dbReference type="ChEBI" id="CHEBI:30616"/>
    </ligand>
</feature>
<dbReference type="InterPro" id="IPR014729">
    <property type="entry name" value="Rossmann-like_a/b/a_fold"/>
</dbReference>
<evidence type="ECO:0000313" key="6">
    <source>
        <dbReference type="EMBL" id="EFI33543.1"/>
    </source>
</evidence>
<keyword evidence="1" id="KW-0808">Transferase</keyword>
<dbReference type="InterPro" id="IPR035107">
    <property type="entry name" value="tRNA_thiolation_TtcA_Ctu1"/>
</dbReference>
<evidence type="ECO:0000313" key="7">
    <source>
        <dbReference type="Proteomes" id="UP000005496"/>
    </source>
</evidence>
<proteinExistence type="predicted"/>
<feature type="binding site" evidence="3">
    <location>
        <position position="79"/>
    </location>
    <ligand>
        <name>ATP</name>
        <dbReference type="ChEBI" id="CHEBI:30616"/>
    </ligand>
</feature>
<dbReference type="PANTHER" id="PTHR11807">
    <property type="entry name" value="ATPASES OF THE PP SUPERFAMILY-RELATED"/>
    <property type="match status" value="1"/>
</dbReference>
<dbReference type="GO" id="GO:0016740">
    <property type="term" value="F:transferase activity"/>
    <property type="evidence" value="ECO:0007669"/>
    <property type="project" value="UniProtKB-KW"/>
</dbReference>
<comment type="caution">
    <text evidence="6">The sequence shown here is derived from an EMBL/GenBank/DDBJ whole genome shotgun (WGS) entry which is preliminary data.</text>
</comment>
<evidence type="ECO:0000259" key="4">
    <source>
        <dbReference type="Pfam" id="PF01171"/>
    </source>
</evidence>
<feature type="domain" description="tRNA(Ile)-lysidine/2-thiocytidine synthase N-terminal" evidence="4">
    <location>
        <begin position="50"/>
        <end position="173"/>
    </location>
</feature>
<feature type="binding site" evidence="3">
    <location>
        <position position="59"/>
    </location>
    <ligand>
        <name>ATP</name>
        <dbReference type="ChEBI" id="CHEBI:30616"/>
    </ligand>
</feature>
<feature type="binding site" evidence="2">
    <location>
        <position position="279"/>
    </location>
    <ligand>
        <name>Zn(2+)</name>
        <dbReference type="ChEBI" id="CHEBI:29105"/>
        <label>2</label>
    </ligand>
</feature>
<keyword evidence="3" id="KW-0067">ATP-binding</keyword>
<dbReference type="InterPro" id="IPR011063">
    <property type="entry name" value="TilS/TtcA_N"/>
</dbReference>
<dbReference type="GO" id="GO:0002144">
    <property type="term" value="C:cytosolic tRNA wobble base thiouridylase complex"/>
    <property type="evidence" value="ECO:0007669"/>
    <property type="project" value="TreeGrafter"/>
</dbReference>
<dbReference type="GO" id="GO:0000049">
    <property type="term" value="F:tRNA binding"/>
    <property type="evidence" value="ECO:0007669"/>
    <property type="project" value="TreeGrafter"/>
</dbReference>
<feature type="binding site" evidence="2">
    <location>
        <position position="25"/>
    </location>
    <ligand>
        <name>Zn(2+)</name>
        <dbReference type="ChEBI" id="CHEBI:29105"/>
        <label>1</label>
    </ligand>
</feature>
<dbReference type="AlphaFoldDB" id="D6SS77"/>
<feature type="domain" description="2-thiouridine synthetase TtuA-like N-terminal LIM" evidence="5">
    <location>
        <begin position="2"/>
        <end position="26"/>
    </location>
</feature>
<dbReference type="GO" id="GO:0005524">
    <property type="term" value="F:ATP binding"/>
    <property type="evidence" value="ECO:0007669"/>
    <property type="project" value="UniProtKB-KW"/>
</dbReference>
<dbReference type="PIRSF" id="PIRSF004976">
    <property type="entry name" value="ATPase_YdaO"/>
    <property type="match status" value="1"/>
</dbReference>
<dbReference type="InterPro" id="IPR054306">
    <property type="entry name" value="TtuA-like_LIM_N"/>
</dbReference>
<feature type="binding site" evidence="3">
    <location>
        <position position="160"/>
    </location>
    <ligand>
        <name>ATP</name>
        <dbReference type="ChEBI" id="CHEBI:30616"/>
    </ligand>
</feature>
<feature type="binding site" evidence="2">
    <location>
        <position position="22"/>
    </location>
    <ligand>
        <name>Zn(2+)</name>
        <dbReference type="ChEBI" id="CHEBI:29105"/>
        <label>1</label>
    </ligand>
</feature>
<feature type="binding site" evidence="2">
    <location>
        <position position="3"/>
    </location>
    <ligand>
        <name>Zn(2+)</name>
        <dbReference type="ChEBI" id="CHEBI:29105"/>
        <label>1</label>
    </ligand>
</feature>
<dbReference type="Pfam" id="PF01171">
    <property type="entry name" value="ATP_bind_3"/>
    <property type="match status" value="1"/>
</dbReference>
<protein>
    <submittedName>
        <fullName evidence="6">PP-loop domain protein</fullName>
    </submittedName>
</protein>
<gene>
    <name evidence="6" type="ORF">Dthio_PD0877</name>
</gene>
<dbReference type="eggNOG" id="COG0037">
    <property type="taxonomic scope" value="Bacteria"/>
</dbReference>
<dbReference type="PANTHER" id="PTHR11807:SF27">
    <property type="entry name" value="TRNA-5-METHYLURIDINE(54) 2-SULFURTRANSFERASE"/>
    <property type="match status" value="1"/>
</dbReference>
<feature type="binding site" evidence="2">
    <location>
        <position position="6"/>
    </location>
    <ligand>
        <name>Zn(2+)</name>
        <dbReference type="ChEBI" id="CHEBI:29105"/>
        <label>1</label>
    </ligand>
</feature>
<feature type="binding site" evidence="2">
    <location>
        <position position="291"/>
    </location>
    <ligand>
        <name>Zn(2+)</name>
        <dbReference type="ChEBI" id="CHEBI:29105"/>
        <label>2</label>
    </ligand>
</feature>
<keyword evidence="7" id="KW-1185">Reference proteome</keyword>
<dbReference type="GO" id="GO:0046872">
    <property type="term" value="F:metal ion binding"/>
    <property type="evidence" value="ECO:0007669"/>
    <property type="project" value="UniProtKB-KW"/>
</dbReference>
<dbReference type="Pfam" id="PF22082">
    <property type="entry name" value="TtuA_LIM_N"/>
    <property type="match status" value="1"/>
</dbReference>
<dbReference type="Gene3D" id="3.40.50.620">
    <property type="entry name" value="HUPs"/>
    <property type="match status" value="1"/>
</dbReference>
<evidence type="ECO:0000259" key="5">
    <source>
        <dbReference type="Pfam" id="PF22082"/>
    </source>
</evidence>
<dbReference type="Proteomes" id="UP000005496">
    <property type="component" value="Unassembled WGS sequence"/>
</dbReference>
<evidence type="ECO:0000256" key="1">
    <source>
        <dbReference type="ARBA" id="ARBA00022679"/>
    </source>
</evidence>
<reference evidence="6" key="1">
    <citation type="submission" date="2010-05" db="EMBL/GenBank/DDBJ databases">
        <title>The draft genome of Desulfonatronospira thiodismutans ASO3-1.</title>
        <authorList>
            <consortium name="US DOE Joint Genome Institute (JGI-PGF)"/>
            <person name="Lucas S."/>
            <person name="Copeland A."/>
            <person name="Lapidus A."/>
            <person name="Cheng J.-F."/>
            <person name="Bruce D."/>
            <person name="Goodwin L."/>
            <person name="Pitluck S."/>
            <person name="Chertkov O."/>
            <person name="Brettin T."/>
            <person name="Detter J.C."/>
            <person name="Han C."/>
            <person name="Land M.L."/>
            <person name="Hauser L."/>
            <person name="Kyrpides N."/>
            <person name="Mikhailova N."/>
            <person name="Muyzer G."/>
            <person name="Woyke T."/>
        </authorList>
    </citation>
    <scope>NUCLEOTIDE SEQUENCE [LARGE SCALE GENOMIC DNA]</scope>
    <source>
        <strain evidence="6">ASO3-1</strain>
    </source>
</reference>
<dbReference type="SUPFAM" id="SSF52402">
    <property type="entry name" value="Adenine nucleotide alpha hydrolases-like"/>
    <property type="match status" value="1"/>
</dbReference>
<dbReference type="OrthoDB" id="9801054at2"/>
<keyword evidence="2" id="KW-0479">Metal-binding</keyword>
<sequence>MKCTRCKKIAAVALPSHNAGFCPECFKVFFSRQVEKAIKERTLFSKEDRILIALSGGKDSLALARELHLLGYNTAGLYIDLAIPGSSETARDHVERFCRDLGISLHVLEMEKEGMPIPEVRKKFNRPVCSVCGRIKRYYFNRFALDNGFSVLATGHNLDDEAARLFSNVMRWDVSYLGSQGPDLPAEQGFVRKVKPLYRLSEFETANYSFLAGIDYCYAPCPYSKGASFTYYKYLLDELEHEQPGRKISFYEGFLNRGRQAFDHIDQEGGEKPGPCPRCGYPTTGDICGVCRIREVMHR</sequence>
<evidence type="ECO:0000256" key="3">
    <source>
        <dbReference type="PIRSR" id="PIRSR004976-51"/>
    </source>
</evidence>
<organism evidence="6 7">
    <name type="scientific">Desulfonatronospira thiodismutans ASO3-1</name>
    <dbReference type="NCBI Taxonomy" id="555779"/>
    <lineage>
        <taxon>Bacteria</taxon>
        <taxon>Pseudomonadati</taxon>
        <taxon>Thermodesulfobacteriota</taxon>
        <taxon>Desulfovibrionia</taxon>
        <taxon>Desulfovibrionales</taxon>
        <taxon>Desulfonatronovibrionaceae</taxon>
        <taxon>Desulfonatronospira</taxon>
    </lineage>
</organism>
<dbReference type="GO" id="GO:0002143">
    <property type="term" value="P:tRNA wobble position uridine thiolation"/>
    <property type="evidence" value="ECO:0007669"/>
    <property type="project" value="TreeGrafter"/>
</dbReference>
<evidence type="ECO:0000256" key="2">
    <source>
        <dbReference type="PIRSR" id="PIRSR004976-50"/>
    </source>
</evidence>
<accession>D6SS77</accession>
<dbReference type="EMBL" id="ACJN02000003">
    <property type="protein sequence ID" value="EFI33543.1"/>
    <property type="molecule type" value="Genomic_DNA"/>
</dbReference>